<sequence length="227" mass="25074">MKLLDLFSCAGGGGVGYARAGFEVVGVDLNPQPNYPFEHHVADAIEFVKEHGHEFDAIHASPPCQAFSKTKTLHSNKHPELIEPTREALITTGKPWVIENVVGAPLINPLKLSGQHFQMVAEDVDGVLLKLVRHRLFESNIPLSAPTAFFANRGIQTASVYGAGGGWTPTHRDDPERRGGYIPHTDVIKRLLGIDWMTKHEMSQSIPPVFTEFVGLQLMDYLTRQST</sequence>
<reference evidence="5 6" key="1">
    <citation type="submission" date="2019-06" db="EMBL/GenBank/DDBJ databases">
        <authorList>
            <person name="Mardanova A.M."/>
            <person name="Pudova D.S."/>
            <person name="Shagimardanova E.I."/>
            <person name="Gogoleva N.E."/>
            <person name="Lutfullin M.T."/>
            <person name="Hadieva G.F."/>
            <person name="Sharipova M.R."/>
        </authorList>
    </citation>
    <scope>NUCLEOTIDE SEQUENCE [LARGE SCALE GENOMIC DNA]</scope>
    <source>
        <strain evidence="5 6">MG-1</strain>
    </source>
</reference>
<dbReference type="EMBL" id="VDMQ01000003">
    <property type="protein sequence ID" value="TNM55895.1"/>
    <property type="molecule type" value="Genomic_DNA"/>
</dbReference>
<dbReference type="InterPro" id="IPR029063">
    <property type="entry name" value="SAM-dependent_MTases_sf"/>
</dbReference>
<dbReference type="Pfam" id="PF00145">
    <property type="entry name" value="DNA_methylase"/>
    <property type="match status" value="1"/>
</dbReference>
<evidence type="ECO:0000256" key="2">
    <source>
        <dbReference type="ARBA" id="ARBA00022679"/>
    </source>
</evidence>
<gene>
    <name evidence="5" type="ORF">FHQ09_06555</name>
</gene>
<evidence type="ECO:0000313" key="5">
    <source>
        <dbReference type="EMBL" id="TNM55895.1"/>
    </source>
</evidence>
<keyword evidence="4" id="KW-0680">Restriction system</keyword>
<dbReference type="InterPro" id="IPR001525">
    <property type="entry name" value="C5_MeTfrase"/>
</dbReference>
<proteinExistence type="predicted"/>
<dbReference type="Gene3D" id="3.40.50.150">
    <property type="entry name" value="Vaccinia Virus protein VP39"/>
    <property type="match status" value="1"/>
</dbReference>
<dbReference type="GO" id="GO:0032259">
    <property type="term" value="P:methylation"/>
    <property type="evidence" value="ECO:0007669"/>
    <property type="project" value="UniProtKB-KW"/>
</dbReference>
<dbReference type="GO" id="GO:0009307">
    <property type="term" value="P:DNA restriction-modification system"/>
    <property type="evidence" value="ECO:0007669"/>
    <property type="project" value="UniProtKB-KW"/>
</dbReference>
<protein>
    <submittedName>
        <fullName evidence="5">DNA cytosine methyltransferase</fullName>
    </submittedName>
</protein>
<dbReference type="AlphaFoldDB" id="A0A5C4X2V2"/>
<accession>A0A5C4X2V2</accession>
<keyword evidence="1 5" id="KW-0489">Methyltransferase</keyword>
<dbReference type="GO" id="GO:0008168">
    <property type="term" value="F:methyltransferase activity"/>
    <property type="evidence" value="ECO:0007669"/>
    <property type="project" value="UniProtKB-KW"/>
</dbReference>
<dbReference type="InterPro" id="IPR018117">
    <property type="entry name" value="C5_DNA_meth_AS"/>
</dbReference>
<dbReference type="SUPFAM" id="SSF53335">
    <property type="entry name" value="S-adenosyl-L-methionine-dependent methyltransferases"/>
    <property type="match status" value="1"/>
</dbReference>
<dbReference type="PROSITE" id="PS00094">
    <property type="entry name" value="C5_MTASE_1"/>
    <property type="match status" value="1"/>
</dbReference>
<evidence type="ECO:0000256" key="4">
    <source>
        <dbReference type="ARBA" id="ARBA00022747"/>
    </source>
</evidence>
<keyword evidence="3" id="KW-0949">S-adenosyl-L-methionine</keyword>
<dbReference type="RefSeq" id="WP_139468034.1">
    <property type="nucleotide sequence ID" value="NZ_VDMQ01000003.1"/>
</dbReference>
<organism evidence="5 6">
    <name type="scientific">Brevibacterium sediminis</name>
    <dbReference type="NCBI Taxonomy" id="1857024"/>
    <lineage>
        <taxon>Bacteria</taxon>
        <taxon>Bacillati</taxon>
        <taxon>Actinomycetota</taxon>
        <taxon>Actinomycetes</taxon>
        <taxon>Micrococcales</taxon>
        <taxon>Brevibacteriaceae</taxon>
        <taxon>Brevibacterium</taxon>
    </lineage>
</organism>
<evidence type="ECO:0000313" key="6">
    <source>
        <dbReference type="Proteomes" id="UP000314223"/>
    </source>
</evidence>
<dbReference type="Proteomes" id="UP000314223">
    <property type="component" value="Unassembled WGS sequence"/>
</dbReference>
<comment type="caution">
    <text evidence="5">The sequence shown here is derived from an EMBL/GenBank/DDBJ whole genome shotgun (WGS) entry which is preliminary data.</text>
</comment>
<name>A0A5C4X2V2_9MICO</name>
<evidence type="ECO:0000256" key="3">
    <source>
        <dbReference type="ARBA" id="ARBA00022691"/>
    </source>
</evidence>
<keyword evidence="2 5" id="KW-0808">Transferase</keyword>
<evidence type="ECO:0000256" key="1">
    <source>
        <dbReference type="ARBA" id="ARBA00022603"/>
    </source>
</evidence>